<feature type="domain" description="Acylphosphatase-like" evidence="5">
    <location>
        <begin position="760"/>
        <end position="847"/>
    </location>
</feature>
<dbReference type="InterPro" id="IPR036849">
    <property type="entry name" value="Enolase-like_C_sf"/>
</dbReference>
<dbReference type="SUPFAM" id="SSF54975">
    <property type="entry name" value="Acylphosphatase/BLUF domain-like"/>
    <property type="match status" value="1"/>
</dbReference>
<dbReference type="InterPro" id="IPR029017">
    <property type="entry name" value="Enolase-like_N"/>
</dbReference>
<accession>A0A7K3M4S5</accession>
<evidence type="ECO:0000259" key="4">
    <source>
        <dbReference type="PROSITE" id="PS50975"/>
    </source>
</evidence>
<dbReference type="EC" id="3.6.1.7" evidence="2"/>
<feature type="domain" description="ATP-grasp" evidence="4">
    <location>
        <begin position="490"/>
        <end position="745"/>
    </location>
</feature>
<evidence type="ECO:0000256" key="3">
    <source>
        <dbReference type="RuleBase" id="RU004168"/>
    </source>
</evidence>
<keyword evidence="1" id="KW-0067">ATP-binding</keyword>
<reference evidence="6 7" key="1">
    <citation type="submission" date="2019-11" db="EMBL/GenBank/DDBJ databases">
        <authorList>
            <person name="Li X.-J."/>
            <person name="Feng X.-M."/>
        </authorList>
    </citation>
    <scope>NUCLEOTIDE SEQUENCE [LARGE SCALE GENOMIC DNA]</scope>
    <source>
        <strain evidence="6 7">XMNu-373</strain>
    </source>
</reference>
<dbReference type="InterPro" id="IPR011761">
    <property type="entry name" value="ATP-grasp"/>
</dbReference>
<protein>
    <recommendedName>
        <fullName evidence="2">acylphosphatase</fullName>
        <ecNumber evidence="2">3.6.1.7</ecNumber>
    </recommendedName>
</protein>
<keyword evidence="1" id="KW-0547">Nucleotide-binding</keyword>
<dbReference type="AlphaFoldDB" id="A0A7K3M4S5"/>
<sequence length="847" mass="89053">MMRICDALLSEVTEPGDPGPRSIRPGWLGVAVYLRVQAGEQQQAAGTAASFPRGTQSPWNTASMAHALDEAVNVLAGTGLDADNPLDCAAEVARRFRDAVAPAALTRRQRGALDTVVGAVETGLLDAIARAAGVSLPTMLGARRAVPSRSARTVPAGSSVSVVEEKVGAQRGRYPAVRLAARGEPARDLDALLAAERAGAAAGGAHPLWLECAGRYSVEQAEGLVDEIASMLADGRLTRPILLEQPVRRLHRDALAALIRRAHTLTGPDAAGGKPELRIVLDESVESLDDLSGFLQDGPVRAVSVDLRRGLGTAIRVVERALAADPAVTVILSSPGRVTDLEAAAIEAAAQVLPKLDFYLPGRINVELGGMPGAEEGAAPAGLGVQPSLARVVTWMGRAALGRLSPEPVDTGTEQNTFDATGLETLGKNSLDSYLLEKEARRLGLATVRFRGVDFHAEDTEGRSIGFHCTTGPSTSRLVAKICGQKQVTRAYLARAGVSVPRGQLFAAPDRRSALEFAETLGWPVVVKPPEGKGGTGVVSNITGADRFLRAFSRLRDDGYEQVIVEKHIPGTDYRFLVVGGGVVSVLSRRPGGVTGDGRSTIAELVLAKNLVRLRNPHLRSRLLTLGSEAVNLLTAGGMTPDSVPQKGEQVTLTTAGNISRGGESIEVLDEAHPSLLDLAVRAVRAVPGLDHAGVDLLAEDHRRPLDSQAAAVCELNSLPATSSHHFPALGPPRNVSKALVGFYAGQYALATAPQPDVLAVRIRITGQVQAVGYRQWFANLAGPLGLNGWIRNSTEPDVVEAAVSGPLDLVSAVSLQAIFGPPKSRPELVETRVVSEAHQGGFAVHR</sequence>
<comment type="similarity">
    <text evidence="3">Belongs to the acylphosphatase family.</text>
</comment>
<comment type="caution">
    <text evidence="6">The sequence shown here is derived from an EMBL/GenBank/DDBJ whole genome shotgun (WGS) entry which is preliminary data.</text>
</comment>
<gene>
    <name evidence="6" type="ORF">F7O44_10075</name>
</gene>
<dbReference type="GO" id="GO:0018169">
    <property type="term" value="F:ribosomal S6-glutamic acid ligase activity"/>
    <property type="evidence" value="ECO:0007669"/>
    <property type="project" value="TreeGrafter"/>
</dbReference>
<name>A0A7K3M4S5_9ACTN</name>
<dbReference type="GO" id="GO:0003998">
    <property type="term" value="F:acylphosphatase activity"/>
    <property type="evidence" value="ECO:0007669"/>
    <property type="project" value="UniProtKB-EC"/>
</dbReference>
<dbReference type="PROSITE" id="PS50975">
    <property type="entry name" value="ATP_GRASP"/>
    <property type="match status" value="1"/>
</dbReference>
<dbReference type="InterPro" id="IPR036046">
    <property type="entry name" value="Acylphosphatase-like_dom_sf"/>
</dbReference>
<evidence type="ECO:0000256" key="1">
    <source>
        <dbReference type="PROSITE-ProRule" id="PRU00409"/>
    </source>
</evidence>
<dbReference type="GO" id="GO:0009432">
    <property type="term" value="P:SOS response"/>
    <property type="evidence" value="ECO:0007669"/>
    <property type="project" value="TreeGrafter"/>
</dbReference>
<dbReference type="InterPro" id="IPR001792">
    <property type="entry name" value="Acylphosphatase-like_dom"/>
</dbReference>
<comment type="catalytic activity">
    <reaction evidence="2">
        <text>an acyl phosphate + H2O = a carboxylate + phosphate + H(+)</text>
        <dbReference type="Rhea" id="RHEA:14965"/>
        <dbReference type="ChEBI" id="CHEBI:15377"/>
        <dbReference type="ChEBI" id="CHEBI:15378"/>
        <dbReference type="ChEBI" id="CHEBI:29067"/>
        <dbReference type="ChEBI" id="CHEBI:43474"/>
        <dbReference type="ChEBI" id="CHEBI:59918"/>
        <dbReference type="EC" id="3.6.1.7"/>
    </reaction>
</comment>
<proteinExistence type="inferred from homology"/>
<dbReference type="Gene3D" id="3.30.470.20">
    <property type="entry name" value="ATP-grasp fold, B domain"/>
    <property type="match status" value="2"/>
</dbReference>
<dbReference type="Gene3D" id="3.30.70.100">
    <property type="match status" value="1"/>
</dbReference>
<keyword evidence="7" id="KW-1185">Reference proteome</keyword>
<evidence type="ECO:0000259" key="5">
    <source>
        <dbReference type="PROSITE" id="PS51160"/>
    </source>
</evidence>
<dbReference type="PANTHER" id="PTHR21621:SF0">
    <property type="entry name" value="BETA-CITRYLGLUTAMATE SYNTHASE B-RELATED"/>
    <property type="match status" value="1"/>
</dbReference>
<organism evidence="6 7">
    <name type="scientific">Phytoactinopolyspora mesophila</name>
    <dbReference type="NCBI Taxonomy" id="2650750"/>
    <lineage>
        <taxon>Bacteria</taxon>
        <taxon>Bacillati</taxon>
        <taxon>Actinomycetota</taxon>
        <taxon>Actinomycetes</taxon>
        <taxon>Jiangellales</taxon>
        <taxon>Jiangellaceae</taxon>
        <taxon>Phytoactinopolyspora</taxon>
    </lineage>
</organism>
<keyword evidence="2" id="KW-0378">Hydrolase</keyword>
<evidence type="ECO:0000256" key="2">
    <source>
        <dbReference type="PROSITE-ProRule" id="PRU00520"/>
    </source>
</evidence>
<dbReference type="Gene3D" id="3.20.20.120">
    <property type="entry name" value="Enolase-like C-terminal domain"/>
    <property type="match status" value="1"/>
</dbReference>
<dbReference type="EMBL" id="WLZY01000003">
    <property type="protein sequence ID" value="NDL57418.1"/>
    <property type="molecule type" value="Genomic_DNA"/>
</dbReference>
<dbReference type="SUPFAM" id="SSF56059">
    <property type="entry name" value="Glutathione synthetase ATP-binding domain-like"/>
    <property type="match status" value="1"/>
</dbReference>
<feature type="active site" evidence="2">
    <location>
        <position position="793"/>
    </location>
</feature>
<evidence type="ECO:0000313" key="6">
    <source>
        <dbReference type="EMBL" id="NDL57418.1"/>
    </source>
</evidence>
<dbReference type="GO" id="GO:0005737">
    <property type="term" value="C:cytoplasm"/>
    <property type="evidence" value="ECO:0007669"/>
    <property type="project" value="TreeGrafter"/>
</dbReference>
<dbReference type="SUPFAM" id="SSF51604">
    <property type="entry name" value="Enolase C-terminal domain-like"/>
    <property type="match status" value="1"/>
</dbReference>
<dbReference type="Gene3D" id="3.30.390.10">
    <property type="entry name" value="Enolase-like, N-terminal domain"/>
    <property type="match status" value="1"/>
</dbReference>
<evidence type="ECO:0000313" key="7">
    <source>
        <dbReference type="Proteomes" id="UP000460435"/>
    </source>
</evidence>
<dbReference type="InterPro" id="IPR005479">
    <property type="entry name" value="CPAse_ATP-bd"/>
</dbReference>
<dbReference type="GO" id="GO:0046872">
    <property type="term" value="F:metal ion binding"/>
    <property type="evidence" value="ECO:0007669"/>
    <property type="project" value="InterPro"/>
</dbReference>
<dbReference type="PANTHER" id="PTHR21621">
    <property type="entry name" value="RIBOSOMAL PROTEIN S6 MODIFICATION PROTEIN"/>
    <property type="match status" value="1"/>
</dbReference>
<dbReference type="Proteomes" id="UP000460435">
    <property type="component" value="Unassembled WGS sequence"/>
</dbReference>
<dbReference type="PROSITE" id="PS51160">
    <property type="entry name" value="ACYLPHOSPHATASE_3"/>
    <property type="match status" value="1"/>
</dbReference>
<dbReference type="Pfam" id="PF00708">
    <property type="entry name" value="Acylphosphatase"/>
    <property type="match status" value="1"/>
</dbReference>
<feature type="active site" evidence="2">
    <location>
        <position position="775"/>
    </location>
</feature>
<dbReference type="GO" id="GO:0005524">
    <property type="term" value="F:ATP binding"/>
    <property type="evidence" value="ECO:0007669"/>
    <property type="project" value="UniProtKB-UniRule"/>
</dbReference>
<dbReference type="SUPFAM" id="SSF54826">
    <property type="entry name" value="Enolase N-terminal domain-like"/>
    <property type="match status" value="1"/>
</dbReference>
<dbReference type="Pfam" id="PF02786">
    <property type="entry name" value="CPSase_L_D2"/>
    <property type="match status" value="1"/>
</dbReference>